<dbReference type="InterPro" id="IPR003593">
    <property type="entry name" value="AAA+_ATPase"/>
</dbReference>
<comment type="caution">
    <text evidence="5">The sequence shown here is derived from an EMBL/GenBank/DDBJ whole genome shotgun (WGS) entry which is preliminary data.</text>
</comment>
<accession>A0ABP8WWN5</accession>
<keyword evidence="6" id="KW-1185">Reference proteome</keyword>
<reference evidence="6" key="1">
    <citation type="journal article" date="2019" name="Int. J. Syst. Evol. Microbiol.">
        <title>The Global Catalogue of Microorganisms (GCM) 10K type strain sequencing project: providing services to taxonomists for standard genome sequencing and annotation.</title>
        <authorList>
            <consortium name="The Broad Institute Genomics Platform"/>
            <consortium name="The Broad Institute Genome Sequencing Center for Infectious Disease"/>
            <person name="Wu L."/>
            <person name="Ma J."/>
        </authorList>
    </citation>
    <scope>NUCLEOTIDE SEQUENCE [LARGE SCALE GENOMIC DNA]</scope>
    <source>
        <strain evidence="6">JCM 17975</strain>
    </source>
</reference>
<dbReference type="InterPro" id="IPR001579">
    <property type="entry name" value="Glyco_hydro_18_chit_AS"/>
</dbReference>
<feature type="domain" description="ABC transporter" evidence="4">
    <location>
        <begin position="54"/>
        <end position="291"/>
    </location>
</feature>
<sequence>MPVTAGVRNSPYDLGMTAAVQDQPGAGRGAAPVVRNVCGMDTTVYAPGSSSPAVRARSLTKTYGKGEATVRALDGVDVDFEQGRFTAIMGPSGSGKSTLMHLLAGLDSATSGQAFLGSTEITGLNDKALTRLRRDRVGFVFQQFNLLPMFTAEQNITLPVELAGGTADKAWFDTLVDTLGLAGRLTHRPGELSGGQQQRVAIARALIAQPDVVFADEPTGNLDSRSGAEVLSFLRRSVRELGRTIIMVTHDPSAAAYADRAVLIADGRIAGDISDPTPESAMAGLDALRTLEPSVATAPGTGV</sequence>
<organism evidence="5 6">
    <name type="scientific">Promicromonospora umidemergens</name>
    <dbReference type="NCBI Taxonomy" id="629679"/>
    <lineage>
        <taxon>Bacteria</taxon>
        <taxon>Bacillati</taxon>
        <taxon>Actinomycetota</taxon>
        <taxon>Actinomycetes</taxon>
        <taxon>Micrococcales</taxon>
        <taxon>Promicromonosporaceae</taxon>
        <taxon>Promicromonospora</taxon>
    </lineage>
</organism>
<keyword evidence="3 5" id="KW-0067">ATP-binding</keyword>
<gene>
    <name evidence="5" type="ORF">GCM10023198_16060</name>
</gene>
<dbReference type="PROSITE" id="PS50893">
    <property type="entry name" value="ABC_TRANSPORTER_2"/>
    <property type="match status" value="1"/>
</dbReference>
<dbReference type="Pfam" id="PF00005">
    <property type="entry name" value="ABC_tran"/>
    <property type="match status" value="1"/>
</dbReference>
<dbReference type="EMBL" id="BAABHM010000009">
    <property type="protein sequence ID" value="GAA4696798.1"/>
    <property type="molecule type" value="Genomic_DNA"/>
</dbReference>
<evidence type="ECO:0000256" key="3">
    <source>
        <dbReference type="ARBA" id="ARBA00022840"/>
    </source>
</evidence>
<keyword evidence="1" id="KW-0813">Transport</keyword>
<dbReference type="GO" id="GO:0005524">
    <property type="term" value="F:ATP binding"/>
    <property type="evidence" value="ECO:0007669"/>
    <property type="project" value="UniProtKB-KW"/>
</dbReference>
<dbReference type="SMART" id="SM00382">
    <property type="entry name" value="AAA"/>
    <property type="match status" value="1"/>
</dbReference>
<dbReference type="InterPro" id="IPR027417">
    <property type="entry name" value="P-loop_NTPase"/>
</dbReference>
<evidence type="ECO:0000256" key="1">
    <source>
        <dbReference type="ARBA" id="ARBA00022448"/>
    </source>
</evidence>
<dbReference type="CDD" id="cd03255">
    <property type="entry name" value="ABC_MJ0796_LolCDE_FtsE"/>
    <property type="match status" value="1"/>
</dbReference>
<evidence type="ECO:0000313" key="5">
    <source>
        <dbReference type="EMBL" id="GAA4696798.1"/>
    </source>
</evidence>
<dbReference type="SUPFAM" id="SSF52540">
    <property type="entry name" value="P-loop containing nucleoside triphosphate hydrolases"/>
    <property type="match status" value="1"/>
</dbReference>
<evidence type="ECO:0000256" key="2">
    <source>
        <dbReference type="ARBA" id="ARBA00022741"/>
    </source>
</evidence>
<dbReference type="InterPro" id="IPR017911">
    <property type="entry name" value="MacB-like_ATP-bd"/>
</dbReference>
<dbReference type="Gene3D" id="3.40.50.300">
    <property type="entry name" value="P-loop containing nucleotide triphosphate hydrolases"/>
    <property type="match status" value="1"/>
</dbReference>
<dbReference type="PROSITE" id="PS01095">
    <property type="entry name" value="GH18_1"/>
    <property type="match status" value="1"/>
</dbReference>
<proteinExistence type="predicted"/>
<dbReference type="PANTHER" id="PTHR24220:SF685">
    <property type="entry name" value="ABC TRANSPORTER RELATED"/>
    <property type="match status" value="1"/>
</dbReference>
<keyword evidence="2" id="KW-0547">Nucleotide-binding</keyword>
<dbReference type="PROSITE" id="PS00211">
    <property type="entry name" value="ABC_TRANSPORTER_1"/>
    <property type="match status" value="1"/>
</dbReference>
<evidence type="ECO:0000259" key="4">
    <source>
        <dbReference type="PROSITE" id="PS50893"/>
    </source>
</evidence>
<dbReference type="Proteomes" id="UP001500843">
    <property type="component" value="Unassembled WGS sequence"/>
</dbReference>
<dbReference type="InterPro" id="IPR003439">
    <property type="entry name" value="ABC_transporter-like_ATP-bd"/>
</dbReference>
<name>A0ABP8WWN5_9MICO</name>
<evidence type="ECO:0000313" key="6">
    <source>
        <dbReference type="Proteomes" id="UP001500843"/>
    </source>
</evidence>
<dbReference type="InterPro" id="IPR015854">
    <property type="entry name" value="ABC_transpr_LolD-like"/>
</dbReference>
<dbReference type="InterPro" id="IPR017871">
    <property type="entry name" value="ABC_transporter-like_CS"/>
</dbReference>
<dbReference type="PANTHER" id="PTHR24220">
    <property type="entry name" value="IMPORT ATP-BINDING PROTEIN"/>
    <property type="match status" value="1"/>
</dbReference>
<protein>
    <submittedName>
        <fullName evidence="5">ABC transporter ATP-binding protein</fullName>
    </submittedName>
</protein>